<protein>
    <recommendedName>
        <fullName evidence="10">ATP-dependent 6-phosphofructokinase</fullName>
        <shortName evidence="10">ATP-PFK</shortName>
        <shortName evidence="10">Phosphofructokinase</shortName>
        <ecNumber evidence="10">2.7.1.11</ecNumber>
    </recommendedName>
    <alternativeName>
        <fullName evidence="10">Phosphohexokinase</fullName>
    </alternativeName>
</protein>
<evidence type="ECO:0000256" key="9">
    <source>
        <dbReference type="ARBA" id="ARBA00048070"/>
    </source>
</evidence>
<dbReference type="Gene3D" id="3.40.50.450">
    <property type="match status" value="1"/>
</dbReference>
<dbReference type="InterPro" id="IPR012004">
    <property type="entry name" value="PyroP-dep_PFK_TP0108"/>
</dbReference>
<keyword evidence="7 10" id="KW-0460">Magnesium</keyword>
<evidence type="ECO:0000256" key="10">
    <source>
        <dbReference type="HAMAP-Rule" id="MF_01981"/>
    </source>
</evidence>
<keyword evidence="10" id="KW-0963">Cytoplasm</keyword>
<evidence type="ECO:0000259" key="11">
    <source>
        <dbReference type="Pfam" id="PF00365"/>
    </source>
</evidence>
<reference evidence="12" key="1">
    <citation type="submission" date="2020-02" db="EMBL/GenBank/DDBJ databases">
        <authorList>
            <person name="Meier V. D."/>
        </authorList>
    </citation>
    <scope>NUCLEOTIDE SEQUENCE</scope>
    <source>
        <strain evidence="12">AVDCRST_MAG66</strain>
    </source>
</reference>
<comment type="pathway">
    <text evidence="10">Carbohydrate degradation; glycolysis; D-glyceraldehyde 3-phosphate and glycerone phosphate from D-glucose: step 3/4.</text>
</comment>
<keyword evidence="4 10" id="KW-0547">Nucleotide-binding</keyword>
<accession>A0A6J4PRD0</accession>
<dbReference type="InterPro" id="IPR035966">
    <property type="entry name" value="PKF_sf"/>
</dbReference>
<dbReference type="InterPro" id="IPR000023">
    <property type="entry name" value="Phosphofructokinase_dom"/>
</dbReference>
<evidence type="ECO:0000256" key="3">
    <source>
        <dbReference type="ARBA" id="ARBA00022723"/>
    </source>
</evidence>
<dbReference type="PRINTS" id="PR00476">
    <property type="entry name" value="PHFRCTKINASE"/>
</dbReference>
<feature type="binding site" evidence="10">
    <location>
        <begin position="195"/>
        <end position="198"/>
    </location>
    <ligand>
        <name>ATP</name>
        <dbReference type="ChEBI" id="CHEBI:30616"/>
    </ligand>
</feature>
<dbReference type="InterPro" id="IPR022953">
    <property type="entry name" value="ATP_PFK"/>
</dbReference>
<feature type="site" description="Important for substrate specificity; cannot use PPi as phosphoryl donor" evidence="10">
    <location>
        <position position="197"/>
    </location>
</feature>
<feature type="binding site" evidence="10">
    <location>
        <position position="104"/>
    </location>
    <ligand>
        <name>ATP</name>
        <dbReference type="ChEBI" id="CHEBI:30616"/>
    </ligand>
</feature>
<dbReference type="NCBIfam" id="NF005301">
    <property type="entry name" value="PRK06830.1"/>
    <property type="match status" value="1"/>
</dbReference>
<dbReference type="InterPro" id="IPR050929">
    <property type="entry name" value="PFKA"/>
</dbReference>
<organism evidence="12">
    <name type="scientific">uncultured Pseudonocardia sp</name>
    <dbReference type="NCBI Taxonomy" id="211455"/>
    <lineage>
        <taxon>Bacteria</taxon>
        <taxon>Bacillati</taxon>
        <taxon>Actinomycetota</taxon>
        <taxon>Actinomycetes</taxon>
        <taxon>Pseudonocardiales</taxon>
        <taxon>Pseudonocardiaceae</taxon>
        <taxon>Pseudonocardia</taxon>
        <taxon>environmental samples</taxon>
    </lineage>
</organism>
<dbReference type="PIRSF" id="PIRSF000534">
    <property type="entry name" value="PPi_PFK_TP0108"/>
    <property type="match status" value="1"/>
</dbReference>
<dbReference type="GO" id="GO:0005737">
    <property type="term" value="C:cytoplasm"/>
    <property type="evidence" value="ECO:0007669"/>
    <property type="project" value="UniProtKB-SubCell"/>
</dbReference>
<keyword evidence="3 10" id="KW-0479">Metal-binding</keyword>
<comment type="similarity">
    <text evidence="10">Belongs to the phosphofructokinase type A (PFKA) family. PPi-dependent PFK group II subfamily. Atypical ATP-dependent clade 'X' sub-subfamily.</text>
</comment>
<evidence type="ECO:0000256" key="7">
    <source>
        <dbReference type="ARBA" id="ARBA00022842"/>
    </source>
</evidence>
<evidence type="ECO:0000256" key="6">
    <source>
        <dbReference type="ARBA" id="ARBA00022840"/>
    </source>
</evidence>
<evidence type="ECO:0000256" key="4">
    <source>
        <dbReference type="ARBA" id="ARBA00022741"/>
    </source>
</evidence>
<feature type="binding site" evidence="10">
    <location>
        <position position="196"/>
    </location>
    <ligand>
        <name>Mg(2+)</name>
        <dbReference type="ChEBI" id="CHEBI:18420"/>
        <note>catalytic</note>
    </ligand>
</feature>
<evidence type="ECO:0000256" key="8">
    <source>
        <dbReference type="ARBA" id="ARBA00023152"/>
    </source>
</evidence>
<dbReference type="HAMAP" id="MF_01981">
    <property type="entry name" value="Phosphofructokinase_II_X"/>
    <property type="match status" value="1"/>
</dbReference>
<feature type="binding site" evidence="10">
    <location>
        <begin position="269"/>
        <end position="271"/>
    </location>
    <ligand>
        <name>substrate</name>
    </ligand>
</feature>
<comment type="subcellular location">
    <subcellularLocation>
        <location evidence="10">Cytoplasm</location>
    </subcellularLocation>
</comment>
<dbReference type="FunFam" id="3.40.50.450:FF:000002">
    <property type="entry name" value="ATP-dependent 6-phosphofructokinase"/>
    <property type="match status" value="1"/>
</dbReference>
<keyword evidence="5 10" id="KW-0418">Kinase</keyword>
<dbReference type="AlphaFoldDB" id="A0A6J4PRD0"/>
<dbReference type="EMBL" id="CADCUS010000357">
    <property type="protein sequence ID" value="CAA9417738.1"/>
    <property type="molecule type" value="Genomic_DNA"/>
</dbReference>
<dbReference type="GO" id="GO:0003872">
    <property type="term" value="F:6-phosphofructokinase activity"/>
    <property type="evidence" value="ECO:0007669"/>
    <property type="project" value="UniProtKB-UniRule"/>
</dbReference>
<evidence type="ECO:0000313" key="12">
    <source>
        <dbReference type="EMBL" id="CAA9417738.1"/>
    </source>
</evidence>
<evidence type="ECO:0000256" key="2">
    <source>
        <dbReference type="ARBA" id="ARBA00022679"/>
    </source>
</evidence>
<evidence type="ECO:0000256" key="1">
    <source>
        <dbReference type="ARBA" id="ARBA00001946"/>
    </source>
</evidence>
<keyword evidence="8 10" id="KW-0324">Glycolysis</keyword>
<proteinExistence type="inferred from homology"/>
<keyword evidence="2 10" id="KW-0808">Transferase</keyword>
<feature type="domain" description="Phosphofructokinase" evidence="11">
    <location>
        <begin position="96"/>
        <end position="402"/>
    </location>
</feature>
<gene>
    <name evidence="10" type="primary">pfkA</name>
    <name evidence="12" type="ORF">AVDCRST_MAG66-2475</name>
</gene>
<evidence type="ECO:0000256" key="5">
    <source>
        <dbReference type="ARBA" id="ARBA00022777"/>
    </source>
</evidence>
<dbReference type="Pfam" id="PF00365">
    <property type="entry name" value="PFK"/>
    <property type="match status" value="1"/>
</dbReference>
<dbReference type="EC" id="2.7.1.11" evidence="10"/>
<dbReference type="UniPathway" id="UPA00109">
    <property type="reaction ID" value="UER00182"/>
</dbReference>
<feature type="binding site" evidence="10">
    <location>
        <position position="325"/>
    </location>
    <ligand>
        <name>substrate</name>
    </ligand>
</feature>
<dbReference type="GO" id="GO:0046872">
    <property type="term" value="F:metal ion binding"/>
    <property type="evidence" value="ECO:0007669"/>
    <property type="project" value="UniProtKB-KW"/>
</dbReference>
<dbReference type="PANTHER" id="PTHR45770">
    <property type="entry name" value="ATP-DEPENDENT 6-PHOSPHOFRUCTOKINASE 1"/>
    <property type="match status" value="1"/>
</dbReference>
<comment type="function">
    <text evidence="10">Catalyzes the phosphorylation of D-fructose 6-phosphate to fructose 1,6-bisphosphate by ATP, the first committing step of glycolysis.</text>
</comment>
<comment type="cofactor">
    <cofactor evidence="1 10">
        <name>Mg(2+)</name>
        <dbReference type="ChEBI" id="CHEBI:18420"/>
    </cofactor>
</comment>
<dbReference type="SUPFAM" id="SSF53784">
    <property type="entry name" value="Phosphofructokinase"/>
    <property type="match status" value="1"/>
</dbReference>
<comment type="subunit">
    <text evidence="10">Homodimer.</text>
</comment>
<feature type="binding site" evidence="10">
    <location>
        <begin position="377"/>
        <end position="380"/>
    </location>
    <ligand>
        <name>substrate</name>
    </ligand>
</feature>
<feature type="active site" description="Proton acceptor" evidence="10">
    <location>
        <position position="226"/>
    </location>
</feature>
<feature type="binding site" evidence="10">
    <location>
        <begin position="224"/>
        <end position="226"/>
    </location>
    <ligand>
        <name>substrate</name>
    </ligand>
</feature>
<name>A0A6J4PRD0_9PSEU</name>
<keyword evidence="6 10" id="KW-0067">ATP-binding</keyword>
<comment type="catalytic activity">
    <reaction evidence="9 10">
        <text>beta-D-fructose 6-phosphate + ATP = beta-D-fructose 1,6-bisphosphate + ADP + H(+)</text>
        <dbReference type="Rhea" id="RHEA:16109"/>
        <dbReference type="ChEBI" id="CHEBI:15378"/>
        <dbReference type="ChEBI" id="CHEBI:30616"/>
        <dbReference type="ChEBI" id="CHEBI:32966"/>
        <dbReference type="ChEBI" id="CHEBI:57634"/>
        <dbReference type="ChEBI" id="CHEBI:456216"/>
        <dbReference type="EC" id="2.7.1.11"/>
    </reaction>
</comment>
<dbReference type="GO" id="GO:0005524">
    <property type="term" value="F:ATP binding"/>
    <property type="evidence" value="ECO:0007669"/>
    <property type="project" value="UniProtKB-KW"/>
</dbReference>
<sequence>MSTAEPEPATVVALPVAQPAPDLTVSTLGPARIDSPLGQLLDHRSTGEHYVDEDDRILFDDTLAGITARGGSLADLPALEPCGPRRKIFFDPAKTRAAIVTCGGLCPGLNDVIAGLVRTLTYHYRVRRVIGIRNGYQGFVASYGHDVVDLTPESVRDIAADGGTVLGTSRGPQDPDEIVDCLERLHVNVLFVVGGDGSMRGAMRIARTVAERGLYISVVGIPKTIDNDIPHIDQSFGFQTAFSHASDAIRAARVEATSTANGIGLVKLMGRHSGFIACYAALARSGADVVLIPEVPFTLDGEGGLLAHLRRRVQERGHAVVVAAEGAGQDLLGVADGRDASGNTRLQDIGPYLRRRIADHFADAGIETSIRYIDPSYAIRSVPANPYDSVYCVRLSQAAVHAAMSGRTEMVVGRYRRRFVHVPMAAAVSRRNQVDPGGDLWTAVLESTGQPIRFA</sequence>
<dbReference type="GO" id="GO:0006002">
    <property type="term" value="P:fructose 6-phosphate metabolic process"/>
    <property type="evidence" value="ECO:0007669"/>
    <property type="project" value="InterPro"/>
</dbReference>
<feature type="binding site" evidence="10">
    <location>
        <begin position="170"/>
        <end position="171"/>
    </location>
    <ligand>
        <name>ATP</name>
        <dbReference type="ChEBI" id="CHEBI:30616"/>
    </ligand>
</feature>